<dbReference type="GO" id="GO:0020037">
    <property type="term" value="F:heme binding"/>
    <property type="evidence" value="ECO:0007669"/>
    <property type="project" value="InterPro"/>
</dbReference>
<evidence type="ECO:0000313" key="15">
    <source>
        <dbReference type="Proteomes" id="UP000050525"/>
    </source>
</evidence>
<dbReference type="GO" id="GO:0006805">
    <property type="term" value="P:xenobiotic metabolic process"/>
    <property type="evidence" value="ECO:0007669"/>
    <property type="project" value="TreeGrafter"/>
</dbReference>
<evidence type="ECO:0000256" key="1">
    <source>
        <dbReference type="ARBA" id="ARBA00001971"/>
    </source>
</evidence>
<evidence type="ECO:0000256" key="7">
    <source>
        <dbReference type="ARBA" id="ARBA00022824"/>
    </source>
</evidence>
<name>A0A151N7U1_ALLMI</name>
<reference evidence="14 15" key="1">
    <citation type="journal article" date="2012" name="Genome Biol.">
        <title>Sequencing three crocodilian genomes to illuminate the evolution of archosaurs and amniotes.</title>
        <authorList>
            <person name="St John J.A."/>
            <person name="Braun E.L."/>
            <person name="Isberg S.R."/>
            <person name="Miles L.G."/>
            <person name="Chong A.Y."/>
            <person name="Gongora J."/>
            <person name="Dalzell P."/>
            <person name="Moran C."/>
            <person name="Bed'hom B."/>
            <person name="Abzhanov A."/>
            <person name="Burgess S.C."/>
            <person name="Cooksey A.M."/>
            <person name="Castoe T.A."/>
            <person name="Crawford N.G."/>
            <person name="Densmore L.D."/>
            <person name="Drew J.C."/>
            <person name="Edwards S.V."/>
            <person name="Faircloth B.C."/>
            <person name="Fujita M.K."/>
            <person name="Greenwold M.J."/>
            <person name="Hoffmann F.G."/>
            <person name="Howard J.M."/>
            <person name="Iguchi T."/>
            <person name="Janes D.E."/>
            <person name="Khan S.Y."/>
            <person name="Kohno S."/>
            <person name="de Koning A.J."/>
            <person name="Lance S.L."/>
            <person name="McCarthy F.M."/>
            <person name="McCormack J.E."/>
            <person name="Merchant M.E."/>
            <person name="Peterson D.G."/>
            <person name="Pollock D.D."/>
            <person name="Pourmand N."/>
            <person name="Raney B.J."/>
            <person name="Roessler K.A."/>
            <person name="Sanford J.R."/>
            <person name="Sawyer R.H."/>
            <person name="Schmidt C.J."/>
            <person name="Triplett E.W."/>
            <person name="Tuberville T.D."/>
            <person name="Venegas-Anaya M."/>
            <person name="Howard J.T."/>
            <person name="Jarvis E.D."/>
            <person name="Guillette L.J.Jr."/>
            <person name="Glenn T.C."/>
            <person name="Green R.E."/>
            <person name="Ray D.A."/>
        </authorList>
    </citation>
    <scope>NUCLEOTIDE SEQUENCE [LARGE SCALE GENOMIC DNA]</scope>
    <source>
        <strain evidence="14">KSC_2009_1</strain>
    </source>
</reference>
<feature type="transmembrane region" description="Helical" evidence="13">
    <location>
        <begin position="6"/>
        <end position="24"/>
    </location>
</feature>
<evidence type="ECO:0000256" key="8">
    <source>
        <dbReference type="ARBA" id="ARBA00022848"/>
    </source>
</evidence>
<evidence type="ECO:0000256" key="9">
    <source>
        <dbReference type="ARBA" id="ARBA00023002"/>
    </source>
</evidence>
<dbReference type="GO" id="GO:0006082">
    <property type="term" value="P:organic acid metabolic process"/>
    <property type="evidence" value="ECO:0007669"/>
    <property type="project" value="TreeGrafter"/>
</dbReference>
<keyword evidence="7" id="KW-0256">Endoplasmic reticulum</keyword>
<keyword evidence="6" id="KW-0479">Metal-binding</keyword>
<protein>
    <recommendedName>
        <fullName evidence="16">Cytochrome P450 2K1-like</fullName>
    </recommendedName>
</protein>
<dbReference type="GO" id="GO:0016712">
    <property type="term" value="F:oxidoreductase activity, acting on paired donors, with incorporation or reduction of molecular oxygen, reduced flavin or flavoprotein as one donor, and incorporation of one atom of oxygen"/>
    <property type="evidence" value="ECO:0007669"/>
    <property type="project" value="TreeGrafter"/>
</dbReference>
<dbReference type="PRINTS" id="PR00385">
    <property type="entry name" value="P450"/>
</dbReference>
<evidence type="ECO:0000313" key="14">
    <source>
        <dbReference type="EMBL" id="KYO32890.1"/>
    </source>
</evidence>
<keyword evidence="10" id="KW-0408">Iron</keyword>
<evidence type="ECO:0000256" key="5">
    <source>
        <dbReference type="ARBA" id="ARBA00022617"/>
    </source>
</evidence>
<evidence type="ECO:0000256" key="3">
    <source>
        <dbReference type="ARBA" id="ARBA00004406"/>
    </source>
</evidence>
<evidence type="ECO:0000256" key="6">
    <source>
        <dbReference type="ARBA" id="ARBA00022723"/>
    </source>
</evidence>
<evidence type="ECO:0008006" key="16">
    <source>
        <dbReference type="Google" id="ProtNLM"/>
    </source>
</evidence>
<evidence type="ECO:0000256" key="2">
    <source>
        <dbReference type="ARBA" id="ARBA00004174"/>
    </source>
</evidence>
<organism evidence="14 15">
    <name type="scientific">Alligator mississippiensis</name>
    <name type="common">American alligator</name>
    <dbReference type="NCBI Taxonomy" id="8496"/>
    <lineage>
        <taxon>Eukaryota</taxon>
        <taxon>Metazoa</taxon>
        <taxon>Chordata</taxon>
        <taxon>Craniata</taxon>
        <taxon>Vertebrata</taxon>
        <taxon>Euteleostomi</taxon>
        <taxon>Archelosauria</taxon>
        <taxon>Archosauria</taxon>
        <taxon>Crocodylia</taxon>
        <taxon>Alligatoridae</taxon>
        <taxon>Alligatorinae</taxon>
        <taxon>Alligator</taxon>
    </lineage>
</organism>
<keyword evidence="13" id="KW-1133">Transmembrane helix</keyword>
<keyword evidence="8" id="KW-0492">Microsome</keyword>
<evidence type="ECO:0000256" key="10">
    <source>
        <dbReference type="ARBA" id="ARBA00023004"/>
    </source>
</evidence>
<dbReference type="STRING" id="8496.A0A151N7U1"/>
<keyword evidence="9" id="KW-0560">Oxidoreductase</keyword>
<sequence length="760" mass="87227">MDWADPVPIFLVVALTLMFIIKIARFWSTRIRRDFPPGPRPLPIIGNLHIIDLKRPYRTLIELSKSYGPVFSIQMGFTKMVVLSGYETVKEALVNQADAFAERPKIPVFEDLFKGNGIIFARGENWKVMRKFTLSTLRDFGTGKAAIEDRIVEECEHLIENIESQKGKPFDPTIIMNAAAANIIEKNDSDGYFHNENLKTLVTNLFSAGMETTSITLRWGFLLMMKHPKIQEKVQDEIARVLGSNPPRTEHRTKMPYTDAVVHEIQRFANILPLNLPHETTVDVTLKGYFIPKATYIIPLLTSVLRDQSQWEKPDVFYPEHFLDPEGKFVKKEAFMPFSTEMDWIDPVSIFLVFALTLIFITKIASFWSSRIREDFPPGPRPLPIIGNLHIFNLKRPYQTLLKLSETYGPVFSVQMGFTKMVVLSGYETVKEALVNQADAFAERPKVPLFEELSKGNGIIFSHGKNWKVMRRFTLSTLRDFGMGKAAIEDRIVEECGYLIENIDSQKGKPFDPTIIMNAAVANIIVYNMFPALGFLLKGHKTLLRNREEILAFVQITFIEHLKNLDKNDQRSLIDAFLIKQQEEKNDNDGYFHNENLKSLVGNLFAAGMETTSTTLRWGFLLMMKYPKIQKKVQDEIARVLGSNPPRTEHRTKMPYTDAVVHEIQRFANILPLNLPHETTVDVTLKGYFIPKNTYIIPLLASVLQDQSEWEKPDVFYPEHFLDSEGKFVKKEAFMPFSAGNLFSTYFYDEERAKIQQIIA</sequence>
<dbReference type="FunFam" id="1.10.630.10:FF:000238">
    <property type="entry name" value="Cytochrome P450 2A6"/>
    <property type="match status" value="4"/>
</dbReference>
<feature type="transmembrane region" description="Helical" evidence="13">
    <location>
        <begin position="348"/>
        <end position="368"/>
    </location>
</feature>
<evidence type="ECO:0000256" key="12">
    <source>
        <dbReference type="ARBA" id="ARBA00023136"/>
    </source>
</evidence>
<keyword evidence="5" id="KW-0349">Heme</keyword>
<dbReference type="SUPFAM" id="SSF48264">
    <property type="entry name" value="Cytochrome P450"/>
    <property type="match status" value="2"/>
</dbReference>
<keyword evidence="12 13" id="KW-0472">Membrane</keyword>
<dbReference type="PANTHER" id="PTHR24300:SF302">
    <property type="entry name" value="CYTOCHROME P450"/>
    <property type="match status" value="1"/>
</dbReference>
<keyword evidence="13" id="KW-0812">Transmembrane</keyword>
<keyword evidence="15" id="KW-1185">Reference proteome</keyword>
<dbReference type="InterPro" id="IPR036396">
    <property type="entry name" value="Cyt_P450_sf"/>
</dbReference>
<dbReference type="eggNOG" id="KOG0156">
    <property type="taxonomic scope" value="Eukaryota"/>
</dbReference>
<keyword evidence="11" id="KW-0503">Monooxygenase</keyword>
<dbReference type="GO" id="GO:0005789">
    <property type="term" value="C:endoplasmic reticulum membrane"/>
    <property type="evidence" value="ECO:0007669"/>
    <property type="project" value="UniProtKB-SubCell"/>
</dbReference>
<comment type="cofactor">
    <cofactor evidence="1">
        <name>heme</name>
        <dbReference type="ChEBI" id="CHEBI:30413"/>
    </cofactor>
</comment>
<comment type="similarity">
    <text evidence="4">Belongs to the cytochrome P450 family.</text>
</comment>
<dbReference type="GO" id="GO:0005506">
    <property type="term" value="F:iron ion binding"/>
    <property type="evidence" value="ECO:0007669"/>
    <property type="project" value="InterPro"/>
</dbReference>
<accession>A0A151N7U1</accession>
<evidence type="ECO:0000256" key="11">
    <source>
        <dbReference type="ARBA" id="ARBA00023033"/>
    </source>
</evidence>
<dbReference type="InterPro" id="IPR050182">
    <property type="entry name" value="Cytochrome_P450_fam2"/>
</dbReference>
<dbReference type="InterPro" id="IPR002401">
    <property type="entry name" value="Cyt_P450_E_grp-I"/>
</dbReference>
<dbReference type="Proteomes" id="UP000050525">
    <property type="component" value="Unassembled WGS sequence"/>
</dbReference>
<evidence type="ECO:0000256" key="13">
    <source>
        <dbReference type="SAM" id="Phobius"/>
    </source>
</evidence>
<dbReference type="PANTHER" id="PTHR24300">
    <property type="entry name" value="CYTOCHROME P450 508A4-RELATED"/>
    <property type="match status" value="1"/>
</dbReference>
<dbReference type="Gene3D" id="1.10.630.10">
    <property type="entry name" value="Cytochrome P450"/>
    <property type="match status" value="3"/>
</dbReference>
<comment type="caution">
    <text evidence="14">The sequence shown here is derived from an EMBL/GenBank/DDBJ whole genome shotgun (WGS) entry which is preliminary data.</text>
</comment>
<dbReference type="Pfam" id="PF00067">
    <property type="entry name" value="p450"/>
    <property type="match status" value="3"/>
</dbReference>
<dbReference type="EMBL" id="AKHW03003835">
    <property type="protein sequence ID" value="KYO32890.1"/>
    <property type="molecule type" value="Genomic_DNA"/>
</dbReference>
<comment type="subcellular location">
    <subcellularLocation>
        <location evidence="3">Endoplasmic reticulum membrane</location>
        <topology evidence="3">Peripheral membrane protein</topology>
    </subcellularLocation>
    <subcellularLocation>
        <location evidence="2">Microsome membrane</location>
        <topology evidence="2">Peripheral membrane protein</topology>
    </subcellularLocation>
</comment>
<gene>
    <name evidence="14" type="ORF">Y1Q_0017671</name>
</gene>
<feature type="transmembrane region" description="Helical" evidence="13">
    <location>
        <begin position="515"/>
        <end position="537"/>
    </location>
</feature>
<proteinExistence type="inferred from homology"/>
<evidence type="ECO:0000256" key="4">
    <source>
        <dbReference type="ARBA" id="ARBA00010617"/>
    </source>
</evidence>
<dbReference type="AlphaFoldDB" id="A0A151N7U1"/>
<dbReference type="InterPro" id="IPR001128">
    <property type="entry name" value="Cyt_P450"/>
</dbReference>
<dbReference type="PRINTS" id="PR00463">
    <property type="entry name" value="EP450I"/>
</dbReference>